<keyword evidence="2 4" id="KW-0813">Transport</keyword>
<dbReference type="Proteomes" id="UP000187406">
    <property type="component" value="Unassembled WGS sequence"/>
</dbReference>
<feature type="chain" id="PRO_5012456363" description="Non-specific lipid-transfer protein" evidence="5">
    <location>
        <begin position="28"/>
        <end position="119"/>
    </location>
</feature>
<gene>
    <name evidence="7" type="ORF">CFOL_v3_20658</name>
</gene>
<evidence type="ECO:0000256" key="1">
    <source>
        <dbReference type="ARBA" id="ARBA00009748"/>
    </source>
</evidence>
<dbReference type="GO" id="GO:0006869">
    <property type="term" value="P:lipid transport"/>
    <property type="evidence" value="ECO:0007669"/>
    <property type="project" value="InterPro"/>
</dbReference>
<evidence type="ECO:0000256" key="4">
    <source>
        <dbReference type="RuleBase" id="RU000628"/>
    </source>
</evidence>
<keyword evidence="5" id="KW-0732">Signal</keyword>
<keyword evidence="4" id="KW-0446">Lipid-binding</keyword>
<feature type="signal peptide" evidence="5">
    <location>
        <begin position="1"/>
        <end position="27"/>
    </location>
</feature>
<dbReference type="FunCoup" id="A0A1Q3CAB0">
    <property type="interactions" value="1304"/>
</dbReference>
<evidence type="ECO:0000256" key="5">
    <source>
        <dbReference type="SAM" id="SignalP"/>
    </source>
</evidence>
<dbReference type="FunFam" id="1.10.110.10:FF:000002">
    <property type="entry name" value="Non-specific lipid-transfer protein"/>
    <property type="match status" value="1"/>
</dbReference>
<dbReference type="Pfam" id="PF00234">
    <property type="entry name" value="Tryp_alpha_amyl"/>
    <property type="match status" value="1"/>
</dbReference>
<evidence type="ECO:0000259" key="6">
    <source>
        <dbReference type="SMART" id="SM00499"/>
    </source>
</evidence>
<name>A0A1Q3CAB0_CEPFO</name>
<sequence length="119" mass="12118">MAGSSIALKLACVVVMCLLVAAPLAQAGISCGQVVSKMTSCINYLKNGGSVPEPCCAGVKSLNNAARTTPDRQTACGCLKNAYNQFPGIKPAIAAGLPGKCGVNIPYKISPSTDCSKVR</sequence>
<evidence type="ECO:0000313" key="7">
    <source>
        <dbReference type="EMBL" id="GAV77186.1"/>
    </source>
</evidence>
<evidence type="ECO:0000256" key="3">
    <source>
        <dbReference type="ARBA" id="ARBA00023157"/>
    </source>
</evidence>
<dbReference type="OrthoDB" id="1890443at2759"/>
<keyword evidence="3" id="KW-1015">Disulfide bond</keyword>
<dbReference type="InterPro" id="IPR036312">
    <property type="entry name" value="Bifun_inhib/LTP/seed_sf"/>
</dbReference>
<accession>A0A1Q3CAB0</accession>
<protein>
    <recommendedName>
        <fullName evidence="4">Non-specific lipid-transfer protein</fullName>
    </recommendedName>
</protein>
<evidence type="ECO:0000313" key="8">
    <source>
        <dbReference type="Proteomes" id="UP000187406"/>
    </source>
</evidence>
<keyword evidence="8" id="KW-1185">Reference proteome</keyword>
<organism evidence="7 8">
    <name type="scientific">Cephalotus follicularis</name>
    <name type="common">Albany pitcher plant</name>
    <dbReference type="NCBI Taxonomy" id="3775"/>
    <lineage>
        <taxon>Eukaryota</taxon>
        <taxon>Viridiplantae</taxon>
        <taxon>Streptophyta</taxon>
        <taxon>Embryophyta</taxon>
        <taxon>Tracheophyta</taxon>
        <taxon>Spermatophyta</taxon>
        <taxon>Magnoliopsida</taxon>
        <taxon>eudicotyledons</taxon>
        <taxon>Gunneridae</taxon>
        <taxon>Pentapetalae</taxon>
        <taxon>rosids</taxon>
        <taxon>fabids</taxon>
        <taxon>Oxalidales</taxon>
        <taxon>Cephalotaceae</taxon>
        <taxon>Cephalotus</taxon>
    </lineage>
</organism>
<proteinExistence type="inferred from homology"/>
<dbReference type="PROSITE" id="PS00597">
    <property type="entry name" value="PLANT_LTP"/>
    <property type="match status" value="1"/>
</dbReference>
<dbReference type="InterPro" id="IPR016140">
    <property type="entry name" value="Bifunc_inhib/LTP/seed_store"/>
</dbReference>
<dbReference type="STRING" id="3775.A0A1Q3CAB0"/>
<comment type="function">
    <text evidence="4">Plant non-specific lipid-transfer proteins transfer phospholipids as well as galactolipids across membranes. May play a role in wax or cutin deposition in the cell walls of expanding epidermal cells and certain secretory tissues.</text>
</comment>
<dbReference type="Gene3D" id="1.10.110.10">
    <property type="entry name" value="Plant lipid-transfer and hydrophobic proteins"/>
    <property type="match status" value="1"/>
</dbReference>
<dbReference type="InterPro" id="IPR000528">
    <property type="entry name" value="Plant_nsLTP"/>
</dbReference>
<reference evidence="8" key="1">
    <citation type="submission" date="2016-04" db="EMBL/GenBank/DDBJ databases">
        <title>Cephalotus genome sequencing.</title>
        <authorList>
            <person name="Fukushima K."/>
            <person name="Hasebe M."/>
            <person name="Fang X."/>
        </authorList>
    </citation>
    <scope>NUCLEOTIDE SEQUENCE [LARGE SCALE GENOMIC DNA]</scope>
    <source>
        <strain evidence="8">cv. St1</strain>
    </source>
</reference>
<dbReference type="InParanoid" id="A0A1Q3CAB0"/>
<dbReference type="SMART" id="SM00499">
    <property type="entry name" value="AAI"/>
    <property type="match status" value="1"/>
</dbReference>
<dbReference type="CDD" id="cd01960">
    <property type="entry name" value="nsLTP1"/>
    <property type="match status" value="1"/>
</dbReference>
<dbReference type="PRINTS" id="PR00382">
    <property type="entry name" value="LIPIDTRNSFER"/>
</dbReference>
<comment type="caution">
    <text evidence="7">The sequence shown here is derived from an EMBL/GenBank/DDBJ whole genome shotgun (WGS) entry which is preliminary data.</text>
</comment>
<feature type="domain" description="Bifunctional inhibitor/plant lipid transfer protein/seed storage helical" evidence="6">
    <location>
        <begin position="31"/>
        <end position="115"/>
    </location>
</feature>
<dbReference type="AlphaFoldDB" id="A0A1Q3CAB0"/>
<dbReference type="GO" id="GO:0008289">
    <property type="term" value="F:lipid binding"/>
    <property type="evidence" value="ECO:0007669"/>
    <property type="project" value="UniProtKB-KW"/>
</dbReference>
<evidence type="ECO:0000256" key="2">
    <source>
        <dbReference type="ARBA" id="ARBA00022448"/>
    </source>
</evidence>
<dbReference type="EMBL" id="BDDD01001585">
    <property type="protein sequence ID" value="GAV77186.1"/>
    <property type="molecule type" value="Genomic_DNA"/>
</dbReference>
<dbReference type="SUPFAM" id="SSF47699">
    <property type="entry name" value="Bifunctional inhibitor/lipid-transfer protein/seed storage 2S albumin"/>
    <property type="match status" value="1"/>
</dbReference>
<dbReference type="PANTHER" id="PTHR33076">
    <property type="entry name" value="NON-SPECIFIC LIPID-TRANSFER PROTEIN 2-RELATED"/>
    <property type="match status" value="1"/>
</dbReference>
<comment type="similarity">
    <text evidence="1 4">Belongs to the plant LTP family.</text>
</comment>